<keyword evidence="3" id="KW-1185">Reference proteome</keyword>
<dbReference type="Proteomes" id="UP001385951">
    <property type="component" value="Unassembled WGS sequence"/>
</dbReference>
<sequence>MSQRSQTDKIVQFSGHQIHHLDIYQPTSNLPPELLLEIFSVILDEWHSQLLWNNRRLAALYGPAMMAAHIPPNVLLPITHVCQYWRNVAVHAPTLWTHVTLNDSLDTMLNRSQRLPISLYWNIQHDGSSYSQEEQLQIRDRLRPHLHRVQLLQITSEDDLHVSPQFLLSCHLPSIQDITLTTMNDHRLLIARELFRVWMKPDYDGLRRLSVAHVYLPCIRAAIRPSLRHLSIFIPVENVDVTMFLSIIEATPLLESLSLVTSGSLPRHLVQELQEPQKIITLLYLRSLQINTYRLTLIDIIRHLSYPSTTSVSLDLGSLEDLEIDPDTLADYLASSLPKDLRRLTLNIDPFTCKLSGRGLEDTTTPVSCTVYIWQGESEESMLAFDILASKFITTSLQSLDLFIDFCEYNMYLHEAINEKISSLKDLYISSIFHLPFTLLPFTEVNSDECLYVPAPQLTYLWIYRMEEGDVEALDYILRKRERGWNNA</sequence>
<evidence type="ECO:0000313" key="2">
    <source>
        <dbReference type="EMBL" id="KAK7690990.1"/>
    </source>
</evidence>
<proteinExistence type="predicted"/>
<evidence type="ECO:0000259" key="1">
    <source>
        <dbReference type="Pfam" id="PF12937"/>
    </source>
</evidence>
<feature type="domain" description="F-box" evidence="1">
    <location>
        <begin position="28"/>
        <end position="101"/>
    </location>
</feature>
<dbReference type="EMBL" id="JASBNA010000006">
    <property type="protein sequence ID" value="KAK7690990.1"/>
    <property type="molecule type" value="Genomic_DNA"/>
</dbReference>
<accession>A0AAW0GCD1</accession>
<dbReference type="InterPro" id="IPR001810">
    <property type="entry name" value="F-box_dom"/>
</dbReference>
<evidence type="ECO:0000313" key="3">
    <source>
        <dbReference type="Proteomes" id="UP001385951"/>
    </source>
</evidence>
<gene>
    <name evidence="2" type="ORF">QCA50_006093</name>
</gene>
<dbReference type="Pfam" id="PF12937">
    <property type="entry name" value="F-box-like"/>
    <property type="match status" value="1"/>
</dbReference>
<dbReference type="AlphaFoldDB" id="A0AAW0GCD1"/>
<reference evidence="2 3" key="1">
    <citation type="submission" date="2022-09" db="EMBL/GenBank/DDBJ databases">
        <authorList>
            <person name="Palmer J.M."/>
        </authorList>
    </citation>
    <scope>NUCLEOTIDE SEQUENCE [LARGE SCALE GENOMIC DNA]</scope>
    <source>
        <strain evidence="2 3">DSM 7382</strain>
    </source>
</reference>
<dbReference type="Gene3D" id="1.20.1280.50">
    <property type="match status" value="1"/>
</dbReference>
<name>A0AAW0GCD1_9APHY</name>
<organism evidence="2 3">
    <name type="scientific">Cerrena zonata</name>
    <dbReference type="NCBI Taxonomy" id="2478898"/>
    <lineage>
        <taxon>Eukaryota</taxon>
        <taxon>Fungi</taxon>
        <taxon>Dikarya</taxon>
        <taxon>Basidiomycota</taxon>
        <taxon>Agaricomycotina</taxon>
        <taxon>Agaricomycetes</taxon>
        <taxon>Polyporales</taxon>
        <taxon>Cerrenaceae</taxon>
        <taxon>Cerrena</taxon>
    </lineage>
</organism>
<comment type="caution">
    <text evidence="2">The sequence shown here is derived from an EMBL/GenBank/DDBJ whole genome shotgun (WGS) entry which is preliminary data.</text>
</comment>
<protein>
    <recommendedName>
        <fullName evidence="1">F-box domain-containing protein</fullName>
    </recommendedName>
</protein>